<reference evidence="2 3" key="1">
    <citation type="submission" date="2024-09" db="EMBL/GenBank/DDBJ databases">
        <authorList>
            <person name="Sun Q."/>
            <person name="Mori K."/>
        </authorList>
    </citation>
    <scope>NUCLEOTIDE SEQUENCE [LARGE SCALE GENOMIC DNA]</scope>
    <source>
        <strain evidence="2 3">CGMCC 1.15906</strain>
    </source>
</reference>
<keyword evidence="3" id="KW-1185">Reference proteome</keyword>
<dbReference type="Proteomes" id="UP001589890">
    <property type="component" value="Unassembled WGS sequence"/>
</dbReference>
<sequence>MRAAYRVLALLTAVGVVIQVAAIGLDGFMLNSDARDGVTVDSSYSNLGQSIHQLNGNILAVVVLALLVVSFFADVPSGRKLAAVVFGLVVLQIALAVLASGAPVLGILHGINGLAIAGVASMAARRASNAPALATSG</sequence>
<comment type="caution">
    <text evidence="2">The sequence shown here is derived from an EMBL/GenBank/DDBJ whole genome shotgun (WGS) entry which is preliminary data.</text>
</comment>
<evidence type="ECO:0000313" key="3">
    <source>
        <dbReference type="Proteomes" id="UP001589890"/>
    </source>
</evidence>
<keyword evidence="1" id="KW-0812">Transmembrane</keyword>
<evidence type="ECO:0000256" key="1">
    <source>
        <dbReference type="SAM" id="Phobius"/>
    </source>
</evidence>
<feature type="transmembrane region" description="Helical" evidence="1">
    <location>
        <begin position="81"/>
        <end position="99"/>
    </location>
</feature>
<accession>A0ABV6QRA5</accession>
<feature type="transmembrane region" description="Helical" evidence="1">
    <location>
        <begin position="54"/>
        <end position="74"/>
    </location>
</feature>
<evidence type="ECO:0000313" key="2">
    <source>
        <dbReference type="EMBL" id="MFC0626541.1"/>
    </source>
</evidence>
<keyword evidence="1" id="KW-0472">Membrane</keyword>
<proteinExistence type="predicted"/>
<keyword evidence="1" id="KW-1133">Transmembrane helix</keyword>
<dbReference type="RefSeq" id="WP_380050248.1">
    <property type="nucleotide sequence ID" value="NZ_JBHLTC010000028.1"/>
</dbReference>
<name>A0ABV6QRA5_9ACTN</name>
<gene>
    <name evidence="2" type="ORF">ACFFGN_20850</name>
</gene>
<dbReference type="EMBL" id="JBHLTC010000028">
    <property type="protein sequence ID" value="MFC0626541.1"/>
    <property type="molecule type" value="Genomic_DNA"/>
</dbReference>
<organism evidence="2 3">
    <name type="scientific">Kribbella deserti</name>
    <dbReference type="NCBI Taxonomy" id="1926257"/>
    <lineage>
        <taxon>Bacteria</taxon>
        <taxon>Bacillati</taxon>
        <taxon>Actinomycetota</taxon>
        <taxon>Actinomycetes</taxon>
        <taxon>Propionibacteriales</taxon>
        <taxon>Kribbellaceae</taxon>
        <taxon>Kribbella</taxon>
    </lineage>
</organism>
<protein>
    <submittedName>
        <fullName evidence="2">Uncharacterized protein</fullName>
    </submittedName>
</protein>